<feature type="domain" description="Cyclophilin-like" evidence="2">
    <location>
        <begin position="74"/>
        <end position="181"/>
    </location>
</feature>
<dbReference type="EMBL" id="PDYH01000049">
    <property type="protein sequence ID" value="PHU39445.1"/>
    <property type="molecule type" value="Genomic_DNA"/>
</dbReference>
<feature type="signal peptide" evidence="1">
    <location>
        <begin position="1"/>
        <end position="25"/>
    </location>
</feature>
<gene>
    <name evidence="3" type="ORF">CSX00_11365</name>
</gene>
<dbReference type="RefSeq" id="WP_099413774.1">
    <property type="nucleotide sequence ID" value="NZ_PDYH01000049.1"/>
</dbReference>
<feature type="chain" id="PRO_5039726883" description="Cyclophilin-like domain-containing protein" evidence="1">
    <location>
        <begin position="26"/>
        <end position="187"/>
    </location>
</feature>
<comment type="caution">
    <text evidence="3">The sequence shown here is derived from an EMBL/GenBank/DDBJ whole genome shotgun (WGS) entry which is preliminary data.</text>
</comment>
<reference evidence="3" key="1">
    <citation type="submission" date="2017-10" db="EMBL/GenBank/DDBJ databases">
        <title>Resolving the taxonomy of Roseburia spp., Eubacterium rectale and Agathobacter spp. through phylogenomic analysis.</title>
        <authorList>
            <person name="Sheridan P.O."/>
            <person name="Walker A.W."/>
            <person name="Duncan S.H."/>
            <person name="Scott K.P."/>
            <person name="Toole P.W.O."/>
            <person name="Luis P."/>
            <person name="Flint H.J."/>
        </authorList>
    </citation>
    <scope>NUCLEOTIDE SEQUENCE [LARGE SCALE GENOMIC DNA]</scope>
    <source>
        <strain evidence="3">JK10</strain>
    </source>
</reference>
<dbReference type="PROSITE" id="PS51257">
    <property type="entry name" value="PROKAR_LIPOPROTEIN"/>
    <property type="match status" value="1"/>
</dbReference>
<keyword evidence="4" id="KW-1185">Reference proteome</keyword>
<evidence type="ECO:0000313" key="3">
    <source>
        <dbReference type="EMBL" id="PHU39445.1"/>
    </source>
</evidence>
<dbReference type="Pfam" id="PF18050">
    <property type="entry name" value="Cyclophil_like2"/>
    <property type="match status" value="1"/>
</dbReference>
<organism evidence="3 4">
    <name type="scientific">Pseudobutyrivibrio ruminis</name>
    <dbReference type="NCBI Taxonomy" id="46206"/>
    <lineage>
        <taxon>Bacteria</taxon>
        <taxon>Bacillati</taxon>
        <taxon>Bacillota</taxon>
        <taxon>Clostridia</taxon>
        <taxon>Lachnospirales</taxon>
        <taxon>Lachnospiraceae</taxon>
        <taxon>Pseudobutyrivibrio</taxon>
    </lineage>
</organism>
<sequence length="187" mass="20467">MKNLVMKRVNVCVLAFILISSALFSACGKDNNEEASVVYSELKADASEEQDVVTSNIGDEQMANEELSKGIINISIDHVDQAVEWEDNESVEALENLIDEKGSMTIQMRMYGDFEQVGSLGADITSDDVQMTTGPGDIVLYSGNQIVIFYGSNSWAYTKLGKLKASQEELESMLANGDVEVFLSLSE</sequence>
<dbReference type="InterPro" id="IPR041183">
    <property type="entry name" value="Cyclophilin-like"/>
</dbReference>
<evidence type="ECO:0000313" key="4">
    <source>
        <dbReference type="Proteomes" id="UP000224317"/>
    </source>
</evidence>
<evidence type="ECO:0000259" key="2">
    <source>
        <dbReference type="Pfam" id="PF18050"/>
    </source>
</evidence>
<accession>A0A2G3E8G0</accession>
<name>A0A2G3E8G0_9FIRM</name>
<keyword evidence="1" id="KW-0732">Signal</keyword>
<protein>
    <recommendedName>
        <fullName evidence="2">Cyclophilin-like domain-containing protein</fullName>
    </recommendedName>
</protein>
<dbReference type="SUPFAM" id="SSF50891">
    <property type="entry name" value="Cyclophilin-like"/>
    <property type="match status" value="1"/>
</dbReference>
<proteinExistence type="predicted"/>
<dbReference type="AlphaFoldDB" id="A0A2G3E8G0"/>
<evidence type="ECO:0000256" key="1">
    <source>
        <dbReference type="SAM" id="SignalP"/>
    </source>
</evidence>
<dbReference type="Proteomes" id="UP000224317">
    <property type="component" value="Unassembled WGS sequence"/>
</dbReference>
<dbReference type="InterPro" id="IPR029000">
    <property type="entry name" value="Cyclophilin-like_dom_sf"/>
</dbReference>